<evidence type="ECO:0000313" key="2">
    <source>
        <dbReference type="Proteomes" id="UP000478052"/>
    </source>
</evidence>
<dbReference type="InterPro" id="IPR036397">
    <property type="entry name" value="RNaseH_sf"/>
</dbReference>
<protein>
    <submittedName>
        <fullName evidence="1">Transposon Ty3-G Gag-Pol polyprotein</fullName>
    </submittedName>
</protein>
<organism evidence="1 2">
    <name type="scientific">Aphis craccivora</name>
    <name type="common">Cowpea aphid</name>
    <dbReference type="NCBI Taxonomy" id="307492"/>
    <lineage>
        <taxon>Eukaryota</taxon>
        <taxon>Metazoa</taxon>
        <taxon>Ecdysozoa</taxon>
        <taxon>Arthropoda</taxon>
        <taxon>Hexapoda</taxon>
        <taxon>Insecta</taxon>
        <taxon>Pterygota</taxon>
        <taxon>Neoptera</taxon>
        <taxon>Paraneoptera</taxon>
        <taxon>Hemiptera</taxon>
        <taxon>Sternorrhyncha</taxon>
        <taxon>Aphidomorpha</taxon>
        <taxon>Aphidoidea</taxon>
        <taxon>Aphididae</taxon>
        <taxon>Aphidini</taxon>
        <taxon>Aphis</taxon>
        <taxon>Aphis</taxon>
    </lineage>
</organism>
<dbReference type="AlphaFoldDB" id="A0A6G0XWP3"/>
<name>A0A6G0XWP3_APHCR</name>
<dbReference type="OrthoDB" id="6612506at2759"/>
<dbReference type="EMBL" id="VUJU01007498">
    <property type="protein sequence ID" value="KAF0744886.1"/>
    <property type="molecule type" value="Genomic_DNA"/>
</dbReference>
<comment type="caution">
    <text evidence="1">The sequence shown here is derived from an EMBL/GenBank/DDBJ whole genome shotgun (WGS) entry which is preliminary data.</text>
</comment>
<gene>
    <name evidence="1" type="ORF">FWK35_00026486</name>
</gene>
<sequence>MRELGRMFRTYCHTKHSNWPQYVPYIEWTLNNVRHESTHHIPSEIFLKQFQYNPLTQFIQFPSEDILPDYNRKLMLANEIQISKSEARKKRHEKKLCSPPFKVNDLFFLFYDGPTKIINIRSVNAYELVHPEDHTPKGTHNEFFCDGTTRKNVDGTFSELKPHSRAHIANRDDESNLIVSFRDALKERSKNENISLKLIYDDEAQRHRVAAGLYPSSTAESIIRSVRRSSLPGTSSASIVA</sequence>
<keyword evidence="2" id="KW-1185">Reference proteome</keyword>
<proteinExistence type="predicted"/>
<accession>A0A6G0XWP3</accession>
<reference evidence="1 2" key="1">
    <citation type="submission" date="2019-08" db="EMBL/GenBank/DDBJ databases">
        <title>Whole genome of Aphis craccivora.</title>
        <authorList>
            <person name="Voronova N.V."/>
            <person name="Shulinski R.S."/>
            <person name="Bandarenka Y.V."/>
            <person name="Zhorov D.G."/>
            <person name="Warner D."/>
        </authorList>
    </citation>
    <scope>NUCLEOTIDE SEQUENCE [LARGE SCALE GENOMIC DNA]</scope>
    <source>
        <strain evidence="1">180601</strain>
        <tissue evidence="1">Whole Body</tissue>
    </source>
</reference>
<dbReference type="Proteomes" id="UP000478052">
    <property type="component" value="Unassembled WGS sequence"/>
</dbReference>
<dbReference type="GO" id="GO:0003676">
    <property type="term" value="F:nucleic acid binding"/>
    <property type="evidence" value="ECO:0007669"/>
    <property type="project" value="InterPro"/>
</dbReference>
<evidence type="ECO:0000313" key="1">
    <source>
        <dbReference type="EMBL" id="KAF0744886.1"/>
    </source>
</evidence>
<dbReference type="Gene3D" id="3.30.420.10">
    <property type="entry name" value="Ribonuclease H-like superfamily/Ribonuclease H"/>
    <property type="match status" value="1"/>
</dbReference>